<evidence type="ECO:0000256" key="1">
    <source>
        <dbReference type="SAM" id="MobiDB-lite"/>
    </source>
</evidence>
<feature type="region of interest" description="Disordered" evidence="1">
    <location>
        <begin position="1"/>
        <end position="32"/>
    </location>
</feature>
<reference evidence="2" key="1">
    <citation type="journal article" date="2020" name="Stud. Mycol.">
        <title>101 Dothideomycetes genomes: a test case for predicting lifestyles and emergence of pathogens.</title>
        <authorList>
            <person name="Haridas S."/>
            <person name="Albert R."/>
            <person name="Binder M."/>
            <person name="Bloem J."/>
            <person name="Labutti K."/>
            <person name="Salamov A."/>
            <person name="Andreopoulos B."/>
            <person name="Baker S."/>
            <person name="Barry K."/>
            <person name="Bills G."/>
            <person name="Bluhm B."/>
            <person name="Cannon C."/>
            <person name="Castanera R."/>
            <person name="Culley D."/>
            <person name="Daum C."/>
            <person name="Ezra D."/>
            <person name="Gonzalez J."/>
            <person name="Henrissat B."/>
            <person name="Kuo A."/>
            <person name="Liang C."/>
            <person name="Lipzen A."/>
            <person name="Lutzoni F."/>
            <person name="Magnuson J."/>
            <person name="Mondo S."/>
            <person name="Nolan M."/>
            <person name="Ohm R."/>
            <person name="Pangilinan J."/>
            <person name="Park H.-J."/>
            <person name="Ramirez L."/>
            <person name="Alfaro M."/>
            <person name="Sun H."/>
            <person name="Tritt A."/>
            <person name="Yoshinaga Y."/>
            <person name="Zwiers L.-H."/>
            <person name="Turgeon B."/>
            <person name="Goodwin S."/>
            <person name="Spatafora J."/>
            <person name="Crous P."/>
            <person name="Grigoriev I."/>
        </authorList>
    </citation>
    <scope>NUCLEOTIDE SEQUENCE</scope>
    <source>
        <strain evidence="2">CBS 119687</strain>
    </source>
</reference>
<feature type="compositionally biased region" description="Low complexity" evidence="1">
    <location>
        <begin position="685"/>
        <end position="710"/>
    </location>
</feature>
<dbReference type="Proteomes" id="UP000799771">
    <property type="component" value="Unassembled WGS sequence"/>
</dbReference>
<gene>
    <name evidence="2" type="ORF">P153DRAFT_391146</name>
</gene>
<dbReference type="AlphaFoldDB" id="A0A6A5ZW25"/>
<feature type="region of interest" description="Disordered" evidence="1">
    <location>
        <begin position="425"/>
        <end position="467"/>
    </location>
</feature>
<dbReference type="EMBL" id="ML977522">
    <property type="protein sequence ID" value="KAF2123729.1"/>
    <property type="molecule type" value="Genomic_DNA"/>
</dbReference>
<dbReference type="OrthoDB" id="3800429at2759"/>
<feature type="region of interest" description="Disordered" evidence="1">
    <location>
        <begin position="680"/>
        <end position="718"/>
    </location>
</feature>
<feature type="compositionally biased region" description="Basic and acidic residues" evidence="1">
    <location>
        <begin position="18"/>
        <end position="27"/>
    </location>
</feature>
<organism evidence="2 3">
    <name type="scientific">Dothidotthia symphoricarpi CBS 119687</name>
    <dbReference type="NCBI Taxonomy" id="1392245"/>
    <lineage>
        <taxon>Eukaryota</taxon>
        <taxon>Fungi</taxon>
        <taxon>Dikarya</taxon>
        <taxon>Ascomycota</taxon>
        <taxon>Pezizomycotina</taxon>
        <taxon>Dothideomycetes</taxon>
        <taxon>Pleosporomycetidae</taxon>
        <taxon>Pleosporales</taxon>
        <taxon>Dothidotthiaceae</taxon>
        <taxon>Dothidotthia</taxon>
    </lineage>
</organism>
<sequence length="890" mass="98591">MNHYRRNTHPSFTTSSRDMTHHPDTRHLSTAPRLTRYSVKLASFNTPIARHGLHNQLADEPTNMRRVLDDAVGGRRARAKTCVIGSRACPQPPPTPASLASPVALNLITVYPASADSLSTHPCNLLLTHRSRASAAATTRCTYRVLDSGPSSLRISQGLWRLGAGDSALHCASVFCHQRGGLLFGYHGRVPGVCGGRDASQPESRLLTKPGWAGSLATHRGVDEFLRRDCSKGVLALAYPASNLSDAVSPCTCSLLFKCDDTARTATLLLQAAILTTHGMQTFVIQYDANELVSGAVSLNNGKSHVTQPQLDELLRDNNNTRSDVKTLALTVKQPGPVWCPASLSFAPSPGSEASFRQFVDLTKATEINIVFDFKNLQPLLKSMLKSFGRAARDLAAFPVEGYLTRAGLTKASWEVFGPVDVAEAPPAYDHSRKRPWQETSTSPSPSPKRLARQSPPQSPQSDTTIPFSPAAAEAFRAPFEEKARFKKEVALEEQVAFEQQVALEEQLAFKEQLAIKEQVSFEEQVAFEQQALFEKQAAFAKRVALQKQALFEKQVAFQKQVAIEEQVAMEEQAAFEVQVAFEKQVLLEKQAAFENQAAVEKQAAFKKQAAFEKRVAFNSHAAAINAAVAKQLPGYLDQVRPNLLSQAIKAAVAEQLSSYLEQALPTVLANIVPTLFARPPTDLSNSSNSSKSSNSSNSSNSTHSSHTPSRTLPPLSALGQTYLPHLKAHLTDQVQQDQAKRTKEWEEVLHRLSENAARKLEEETAGMMDDMKEHKTDMRSTKDDAVRDMNAHLHDAIGDAQDKVSVLREDMDKDMQQGIDVLCDKIERLKQLLVKRVVAFEVRKYWRRRKRAHQSVGQGIVKRKSPKLRRIKHKMKVLGRRRYDEWEDV</sequence>
<dbReference type="RefSeq" id="XP_033518123.1">
    <property type="nucleotide sequence ID" value="XM_033671012.1"/>
</dbReference>
<keyword evidence="3" id="KW-1185">Reference proteome</keyword>
<name>A0A6A5ZW25_9PLEO</name>
<proteinExistence type="predicted"/>
<evidence type="ECO:0000313" key="2">
    <source>
        <dbReference type="EMBL" id="KAF2123729.1"/>
    </source>
</evidence>
<dbReference type="GeneID" id="54411444"/>
<accession>A0A6A5ZW25</accession>
<protein>
    <submittedName>
        <fullName evidence="2">Uncharacterized protein</fullName>
    </submittedName>
</protein>
<evidence type="ECO:0000313" key="3">
    <source>
        <dbReference type="Proteomes" id="UP000799771"/>
    </source>
</evidence>